<dbReference type="GO" id="GO:0046936">
    <property type="term" value="F:2'-deoxyadenosine deaminase activity"/>
    <property type="evidence" value="ECO:0007669"/>
    <property type="project" value="RHEA"/>
</dbReference>
<proteinExistence type="inferred from homology"/>
<dbReference type="Gene3D" id="3.20.20.140">
    <property type="entry name" value="Metal-dependent hydrolases"/>
    <property type="match status" value="1"/>
</dbReference>
<feature type="domain" description="Adenosine deaminase" evidence="10">
    <location>
        <begin position="7"/>
        <end position="326"/>
    </location>
</feature>
<comment type="function">
    <text evidence="9">Catalyzes the hydrolytic deamination of adenosine and 2-deoxyadenosine.</text>
</comment>
<dbReference type="Proteomes" id="UP000028542">
    <property type="component" value="Unassembled WGS sequence"/>
</dbReference>
<keyword evidence="4 9" id="KW-0862">Zinc</keyword>
<dbReference type="GO" id="GO:0009117">
    <property type="term" value="P:nucleotide metabolic process"/>
    <property type="evidence" value="ECO:0007669"/>
    <property type="project" value="UniProtKB-KW"/>
</dbReference>
<dbReference type="InterPro" id="IPR028893">
    <property type="entry name" value="A_deaminase"/>
</dbReference>
<keyword evidence="3 9" id="KW-0378">Hydrolase</keyword>
<keyword evidence="12" id="KW-1185">Reference proteome</keyword>
<evidence type="ECO:0000256" key="7">
    <source>
        <dbReference type="ARBA" id="ARBA00047989"/>
    </source>
</evidence>
<feature type="binding site" evidence="9">
    <location>
        <position position="197"/>
    </location>
    <ligand>
        <name>Zn(2+)</name>
        <dbReference type="ChEBI" id="CHEBI:29105"/>
        <note>catalytic</note>
    </ligand>
</feature>
<feature type="binding site" evidence="9">
    <location>
        <position position="278"/>
    </location>
    <ligand>
        <name>Zn(2+)</name>
        <dbReference type="ChEBI" id="CHEBI:29105"/>
        <note>catalytic</note>
    </ligand>
</feature>
<keyword evidence="5 9" id="KW-0546">Nucleotide metabolism</keyword>
<evidence type="ECO:0000259" key="10">
    <source>
        <dbReference type="Pfam" id="PF00962"/>
    </source>
</evidence>
<sequence length="330" mass="37129">MDFKALPKIELHCHLDGSVRPKTILDIATKENIEIPTYDLEQLRKLLEAPLECKSLVEYLDRFNIPIKIMQSKESLRRITYELLEDAAEENVKYLEIRYAPTLHTEKGLTLEEVIESVLEGIRQGEKDFNIKANLILSCLRHNGANSASTVVEAGKKFLGEGVVAVDLAGAENEGFAKEFVDVIKVAREYGYRVTIHAGETGIGVNVVDAIKLLHAERIGHGVAIRDLKEAYDLVKENNVTLEMCPTSNMQTKAVKSYEEHPLFKFYKEGIRVSFNTDNRTVSATNVTGECESIGKVVNMTYEDYKKIYMDSVDAAFTTEEIKGYLKTLI</sequence>
<comment type="cofactor">
    <cofactor evidence="9">
        <name>Zn(2+)</name>
        <dbReference type="ChEBI" id="CHEBI:29105"/>
    </cofactor>
    <text evidence="9">Binds 1 zinc ion per subunit.</text>
</comment>
<dbReference type="InterPro" id="IPR001365">
    <property type="entry name" value="A_deaminase_dom"/>
</dbReference>
<feature type="binding site" evidence="9">
    <location>
        <position position="170"/>
    </location>
    <ligand>
        <name>substrate</name>
    </ligand>
</feature>
<dbReference type="GO" id="GO:0046103">
    <property type="term" value="P:inosine biosynthetic process"/>
    <property type="evidence" value="ECO:0007669"/>
    <property type="project" value="TreeGrafter"/>
</dbReference>
<evidence type="ECO:0000256" key="8">
    <source>
        <dbReference type="ARBA" id="ARBA00049213"/>
    </source>
</evidence>
<evidence type="ECO:0000313" key="11">
    <source>
        <dbReference type="EMBL" id="KEZ84902.1"/>
    </source>
</evidence>
<comment type="similarity">
    <text evidence="9">Belongs to the metallo-dependent hydrolases superfamily. Adenosine and AMP deaminases family. Adenosine deaminase subfamily.</text>
</comment>
<dbReference type="GO" id="GO:0005829">
    <property type="term" value="C:cytosol"/>
    <property type="evidence" value="ECO:0007669"/>
    <property type="project" value="TreeGrafter"/>
</dbReference>
<protein>
    <recommendedName>
        <fullName evidence="1 9">Adenosine deaminase</fullName>
        <ecNumber evidence="1 9">3.5.4.4</ecNumber>
    </recommendedName>
    <alternativeName>
        <fullName evidence="6 9">Adenosine aminohydrolase</fullName>
    </alternativeName>
</protein>
<evidence type="ECO:0000256" key="3">
    <source>
        <dbReference type="ARBA" id="ARBA00022801"/>
    </source>
</evidence>
<name>A0A084J7G8_9CLOT</name>
<feature type="active site" description="Proton donor" evidence="9">
    <location>
        <position position="200"/>
    </location>
</feature>
<feature type="binding site" evidence="9">
    <location>
        <position position="16"/>
    </location>
    <ligand>
        <name>substrate</name>
    </ligand>
</feature>
<comment type="caution">
    <text evidence="11">The sequence shown here is derived from an EMBL/GenBank/DDBJ whole genome shotgun (WGS) entry which is preliminary data.</text>
</comment>
<dbReference type="HAMAP" id="MF_00540">
    <property type="entry name" value="A_deaminase"/>
    <property type="match status" value="1"/>
</dbReference>
<evidence type="ECO:0000256" key="1">
    <source>
        <dbReference type="ARBA" id="ARBA00012784"/>
    </source>
</evidence>
<evidence type="ECO:0000256" key="5">
    <source>
        <dbReference type="ARBA" id="ARBA00023080"/>
    </source>
</evidence>
<feature type="binding site" evidence="9">
    <location>
        <position position="14"/>
    </location>
    <ligand>
        <name>substrate</name>
    </ligand>
</feature>
<dbReference type="EC" id="3.5.4.4" evidence="1 9"/>
<dbReference type="InterPro" id="IPR032466">
    <property type="entry name" value="Metal_Hydrolase"/>
</dbReference>
<accession>A0A084J7G8</accession>
<dbReference type="GO" id="GO:0008270">
    <property type="term" value="F:zinc ion binding"/>
    <property type="evidence" value="ECO:0007669"/>
    <property type="project" value="UniProtKB-UniRule"/>
</dbReference>
<dbReference type="Pfam" id="PF00962">
    <property type="entry name" value="A_deaminase"/>
    <property type="match status" value="1"/>
</dbReference>
<dbReference type="NCBIfam" id="TIGR01430">
    <property type="entry name" value="aden_deam"/>
    <property type="match status" value="1"/>
</dbReference>
<evidence type="ECO:0000256" key="2">
    <source>
        <dbReference type="ARBA" id="ARBA00022723"/>
    </source>
</evidence>
<evidence type="ECO:0000256" key="6">
    <source>
        <dbReference type="ARBA" id="ARBA00031852"/>
    </source>
</evidence>
<comment type="caution">
    <text evidence="9">Lacks conserved residue(s) required for the propagation of feature annotation.</text>
</comment>
<feature type="site" description="Important for catalytic activity" evidence="9">
    <location>
        <position position="221"/>
    </location>
</feature>
<evidence type="ECO:0000256" key="9">
    <source>
        <dbReference type="HAMAP-Rule" id="MF_00540"/>
    </source>
</evidence>
<dbReference type="eggNOG" id="COG1816">
    <property type="taxonomic scope" value="Bacteria"/>
</dbReference>
<organism evidence="11 12">
    <name type="scientific">Clostridium sulfidigenes</name>
    <dbReference type="NCBI Taxonomy" id="318464"/>
    <lineage>
        <taxon>Bacteria</taxon>
        <taxon>Bacillati</taxon>
        <taxon>Bacillota</taxon>
        <taxon>Clostridia</taxon>
        <taxon>Eubacteriales</taxon>
        <taxon>Clostridiaceae</taxon>
        <taxon>Clostridium</taxon>
    </lineage>
</organism>
<comment type="catalytic activity">
    <reaction evidence="7">
        <text>adenosine + H2O + H(+) = inosine + NH4(+)</text>
        <dbReference type="Rhea" id="RHEA:24408"/>
        <dbReference type="ChEBI" id="CHEBI:15377"/>
        <dbReference type="ChEBI" id="CHEBI:15378"/>
        <dbReference type="ChEBI" id="CHEBI:16335"/>
        <dbReference type="ChEBI" id="CHEBI:17596"/>
        <dbReference type="ChEBI" id="CHEBI:28938"/>
        <dbReference type="EC" id="3.5.4.4"/>
    </reaction>
    <physiologicalReaction direction="left-to-right" evidence="7">
        <dbReference type="Rhea" id="RHEA:24409"/>
    </physiologicalReaction>
</comment>
<feature type="binding site" evidence="9">
    <location>
        <position position="14"/>
    </location>
    <ligand>
        <name>Zn(2+)</name>
        <dbReference type="ChEBI" id="CHEBI:29105"/>
        <note>catalytic</note>
    </ligand>
</feature>
<evidence type="ECO:0000256" key="4">
    <source>
        <dbReference type="ARBA" id="ARBA00022833"/>
    </source>
</evidence>
<gene>
    <name evidence="9" type="primary">add</name>
    <name evidence="11" type="ORF">IO99_17725</name>
</gene>
<dbReference type="STRING" id="318464.IO99_17725"/>
<reference evidence="11 12" key="1">
    <citation type="submission" date="2014-07" db="EMBL/GenBank/DDBJ databases">
        <title>Draft genome of Clostridium sulfidigenes 113A isolated from sediments associated with methane hydrate from Krishna Godavari basin.</title>
        <authorList>
            <person name="Honkalas V.S."/>
            <person name="Dabir A.P."/>
            <person name="Arora P."/>
            <person name="Dhakephalkar P.K."/>
        </authorList>
    </citation>
    <scope>NUCLEOTIDE SEQUENCE [LARGE SCALE GENOMIC DNA]</scope>
    <source>
        <strain evidence="11 12">113A</strain>
    </source>
</reference>
<dbReference type="RefSeq" id="WP_035135573.1">
    <property type="nucleotide sequence ID" value="NZ_JPMD01000053.1"/>
</dbReference>
<dbReference type="GO" id="GO:0009168">
    <property type="term" value="P:purine ribonucleoside monophosphate biosynthetic process"/>
    <property type="evidence" value="ECO:0007669"/>
    <property type="project" value="UniProtKB-UniRule"/>
</dbReference>
<feature type="binding site" evidence="9">
    <location>
        <position position="12"/>
    </location>
    <ligand>
        <name>Zn(2+)</name>
        <dbReference type="ChEBI" id="CHEBI:29105"/>
        <note>catalytic</note>
    </ligand>
</feature>
<comment type="catalytic activity">
    <reaction evidence="8">
        <text>2'-deoxyadenosine + H2O + H(+) = 2'-deoxyinosine + NH4(+)</text>
        <dbReference type="Rhea" id="RHEA:28190"/>
        <dbReference type="ChEBI" id="CHEBI:15377"/>
        <dbReference type="ChEBI" id="CHEBI:15378"/>
        <dbReference type="ChEBI" id="CHEBI:17256"/>
        <dbReference type="ChEBI" id="CHEBI:28938"/>
        <dbReference type="ChEBI" id="CHEBI:28997"/>
        <dbReference type="EC" id="3.5.4.4"/>
    </reaction>
    <physiologicalReaction direction="left-to-right" evidence="8">
        <dbReference type="Rhea" id="RHEA:28191"/>
    </physiologicalReaction>
</comment>
<dbReference type="SUPFAM" id="SSF51556">
    <property type="entry name" value="Metallo-dependent hydrolases"/>
    <property type="match status" value="1"/>
</dbReference>
<dbReference type="AlphaFoldDB" id="A0A084J7G8"/>
<dbReference type="CDD" id="cd01320">
    <property type="entry name" value="ADA"/>
    <property type="match status" value="1"/>
</dbReference>
<evidence type="ECO:0000313" key="12">
    <source>
        <dbReference type="Proteomes" id="UP000028542"/>
    </source>
</evidence>
<dbReference type="GO" id="GO:0043103">
    <property type="term" value="P:hypoxanthine salvage"/>
    <property type="evidence" value="ECO:0007669"/>
    <property type="project" value="TreeGrafter"/>
</dbReference>
<dbReference type="PANTHER" id="PTHR11409">
    <property type="entry name" value="ADENOSINE DEAMINASE"/>
    <property type="match status" value="1"/>
</dbReference>
<dbReference type="GO" id="GO:0004000">
    <property type="term" value="F:adenosine deaminase activity"/>
    <property type="evidence" value="ECO:0007669"/>
    <property type="project" value="UniProtKB-UniRule"/>
</dbReference>
<dbReference type="InterPro" id="IPR006330">
    <property type="entry name" value="Ado/ade_deaminase"/>
</dbReference>
<keyword evidence="2 9" id="KW-0479">Metal-binding</keyword>
<dbReference type="GO" id="GO:0006154">
    <property type="term" value="P:adenosine catabolic process"/>
    <property type="evidence" value="ECO:0007669"/>
    <property type="project" value="TreeGrafter"/>
</dbReference>
<dbReference type="EMBL" id="JPMD01000053">
    <property type="protein sequence ID" value="KEZ84902.1"/>
    <property type="molecule type" value="Genomic_DNA"/>
</dbReference>
<dbReference type="PANTHER" id="PTHR11409:SF43">
    <property type="entry name" value="ADENOSINE DEAMINASE"/>
    <property type="match status" value="1"/>
</dbReference>